<feature type="chain" id="PRO_5029903655" evidence="2">
    <location>
        <begin position="27"/>
        <end position="412"/>
    </location>
</feature>
<feature type="compositionally biased region" description="Polar residues" evidence="1">
    <location>
        <begin position="310"/>
        <end position="333"/>
    </location>
</feature>
<evidence type="ECO:0000313" key="4">
    <source>
        <dbReference type="Proteomes" id="UP000583944"/>
    </source>
</evidence>
<reference evidence="3 4" key="1">
    <citation type="journal article" date="2019" name="Genome Biol. Evol.">
        <title>Nanopore Sequencing Significantly Improves Genome Assembly of the Protozoan Parasite Trypanosoma cruzi.</title>
        <authorList>
            <person name="Diaz-Viraque F."/>
            <person name="Pita S."/>
            <person name="Greif G."/>
            <person name="de Souza R.C.M."/>
            <person name="Iraola G."/>
            <person name="Robello C."/>
        </authorList>
    </citation>
    <scope>NUCLEOTIDE SEQUENCE [LARGE SCALE GENOMIC DNA]</scope>
    <source>
        <strain evidence="3 4">Berenice</strain>
    </source>
</reference>
<feature type="compositionally biased region" description="Basic and acidic residues" evidence="1">
    <location>
        <begin position="276"/>
        <end position="287"/>
    </location>
</feature>
<dbReference type="Proteomes" id="UP000583944">
    <property type="component" value="Unassembled WGS sequence"/>
</dbReference>
<dbReference type="EMBL" id="JABDHM010000371">
    <property type="protein sequence ID" value="KAF5215094.1"/>
    <property type="molecule type" value="Genomic_DNA"/>
</dbReference>
<feature type="signal peptide" evidence="2">
    <location>
        <begin position="1"/>
        <end position="26"/>
    </location>
</feature>
<protein>
    <submittedName>
        <fullName evidence="3">Mucin-associated surface protein (MASP) subgroup S008</fullName>
    </submittedName>
</protein>
<feature type="compositionally biased region" description="Low complexity" evidence="1">
    <location>
        <begin position="352"/>
        <end position="378"/>
    </location>
</feature>
<evidence type="ECO:0000256" key="2">
    <source>
        <dbReference type="SAM" id="SignalP"/>
    </source>
</evidence>
<dbReference type="VEuPathDB" id="TriTrypDB:BCY84_06947"/>
<feature type="compositionally biased region" description="Polar residues" evidence="1">
    <location>
        <begin position="183"/>
        <end position="202"/>
    </location>
</feature>
<dbReference type="VEuPathDB" id="TriTrypDB:ECC02_012239"/>
<feature type="compositionally biased region" description="Polar residues" evidence="1">
    <location>
        <begin position="158"/>
        <end position="172"/>
    </location>
</feature>
<evidence type="ECO:0000256" key="1">
    <source>
        <dbReference type="SAM" id="MobiDB-lite"/>
    </source>
</evidence>
<feature type="region of interest" description="Disordered" evidence="1">
    <location>
        <begin position="29"/>
        <end position="387"/>
    </location>
</feature>
<feature type="compositionally biased region" description="Polar residues" evidence="1">
    <location>
        <begin position="289"/>
        <end position="300"/>
    </location>
</feature>
<feature type="compositionally biased region" description="Basic and acidic residues" evidence="1">
    <location>
        <begin position="106"/>
        <end position="116"/>
    </location>
</feature>
<evidence type="ECO:0000313" key="3">
    <source>
        <dbReference type="EMBL" id="KAF5215094.1"/>
    </source>
</evidence>
<gene>
    <name evidence="3" type="ORF">ECC02_012239</name>
</gene>
<accession>A0A7J6XKP4</accession>
<proteinExistence type="predicted"/>
<feature type="compositionally biased region" description="Acidic residues" evidence="1">
    <location>
        <begin position="242"/>
        <end position="252"/>
    </location>
</feature>
<comment type="caution">
    <text evidence="3">The sequence shown here is derived from an EMBL/GenBank/DDBJ whole genome shotgun (WGS) entry which is preliminary data.</text>
</comment>
<organism evidence="3 4">
    <name type="scientific">Trypanosoma cruzi</name>
    <dbReference type="NCBI Taxonomy" id="5693"/>
    <lineage>
        <taxon>Eukaryota</taxon>
        <taxon>Discoba</taxon>
        <taxon>Euglenozoa</taxon>
        <taxon>Kinetoplastea</taxon>
        <taxon>Metakinetoplastina</taxon>
        <taxon>Trypanosomatida</taxon>
        <taxon>Trypanosomatidae</taxon>
        <taxon>Trypanosoma</taxon>
        <taxon>Schizotrypanum</taxon>
    </lineage>
</organism>
<name>A0A7J6XKP4_TRYCR</name>
<keyword evidence="2" id="KW-0732">Signal</keyword>
<feature type="compositionally biased region" description="Polar residues" evidence="1">
    <location>
        <begin position="340"/>
        <end position="351"/>
    </location>
</feature>
<sequence length="412" mass="41582">MVMMSGHLLLVCAFCVLWCGLSGVAADDAGDVGSLEENGTGKDENELKGISSPGLSLPKGKEKPAAAALGGGGAPDSQGGKDTSMSEEGENILQEHGVNLYVDLPKTNEDENENKGLTDAGLDTGNQAAPPTPLPGTSGESPEPPLLPAVKGPPASPGVSSQEPPTQASTKLTVPVQPAELNTAGSVTPVQSQGGPETMQPTQEPPKVSSIPDTGTQKDSLTEDRAEKTLSPAGTNDTTDDHSEEEIVEESPGDAAESGVVLTEGNESETPGSGSKETKTSHTKFEESNAVTPGNGESSPTAPPAGESDAATTTTPNNHDARSLNNNGDNTFTEELDQKAATTKPKSAPESTDTAAANSEASTTAITISTNTTNKITTGDSDSSTAVSHTTSPLLLLVFVACAAAASAVVAA</sequence>
<dbReference type="AlphaFoldDB" id="A0A7J6XKP4"/>